<accession>M5U038</accession>
<evidence type="ECO:0000313" key="1">
    <source>
        <dbReference type="EMBL" id="EMI54832.1"/>
    </source>
</evidence>
<sequence>MSVEDPSWRIRDHLRGRNQASLSVSAMVASLDRRLIVKAPSA</sequence>
<dbReference type="EMBL" id="ANOH01000256">
    <property type="protein sequence ID" value="EMI54832.1"/>
    <property type="molecule type" value="Genomic_DNA"/>
</dbReference>
<keyword evidence="2" id="KW-1185">Reference proteome</keyword>
<organism evidence="1 2">
    <name type="scientific">Rhodopirellula sallentina SM41</name>
    <dbReference type="NCBI Taxonomy" id="1263870"/>
    <lineage>
        <taxon>Bacteria</taxon>
        <taxon>Pseudomonadati</taxon>
        <taxon>Planctomycetota</taxon>
        <taxon>Planctomycetia</taxon>
        <taxon>Pirellulales</taxon>
        <taxon>Pirellulaceae</taxon>
        <taxon>Rhodopirellula</taxon>
    </lineage>
</organism>
<proteinExistence type="predicted"/>
<dbReference type="Proteomes" id="UP000011885">
    <property type="component" value="Unassembled WGS sequence"/>
</dbReference>
<gene>
    <name evidence="1" type="ORF">RSSM_03706</name>
</gene>
<reference evidence="1 2" key="1">
    <citation type="journal article" date="2013" name="Mar. Genomics">
        <title>Expression of sulfatases in Rhodopirellula baltica and the diversity of sulfatases in the genus Rhodopirellula.</title>
        <authorList>
            <person name="Wegner C.E."/>
            <person name="Richter-Heitmann T."/>
            <person name="Klindworth A."/>
            <person name="Klockow C."/>
            <person name="Richter M."/>
            <person name="Achstetter T."/>
            <person name="Glockner F.O."/>
            <person name="Harder J."/>
        </authorList>
    </citation>
    <scope>NUCLEOTIDE SEQUENCE [LARGE SCALE GENOMIC DNA]</scope>
    <source>
        <strain evidence="1 2">SM41</strain>
    </source>
</reference>
<protein>
    <submittedName>
        <fullName evidence="1">Uncharacterized protein</fullName>
    </submittedName>
</protein>
<dbReference type="AlphaFoldDB" id="M5U038"/>
<comment type="caution">
    <text evidence="1">The sequence shown here is derived from an EMBL/GenBank/DDBJ whole genome shotgun (WGS) entry which is preliminary data.</text>
</comment>
<name>M5U038_9BACT</name>
<evidence type="ECO:0000313" key="2">
    <source>
        <dbReference type="Proteomes" id="UP000011885"/>
    </source>
</evidence>